<evidence type="ECO:0000313" key="5">
    <source>
        <dbReference type="EMBL" id="NYH00750.1"/>
    </source>
</evidence>
<dbReference type="Gene3D" id="3.40.50.720">
    <property type="entry name" value="NAD(P)-binding Rossmann-like Domain"/>
    <property type="match status" value="1"/>
</dbReference>
<dbReference type="InterPro" id="IPR055170">
    <property type="entry name" value="GFO_IDH_MocA-like_dom"/>
</dbReference>
<evidence type="ECO:0000313" key="6">
    <source>
        <dbReference type="Proteomes" id="UP000553888"/>
    </source>
</evidence>
<keyword evidence="2" id="KW-0520">NAD</keyword>
<dbReference type="RefSeq" id="WP_179569753.1">
    <property type="nucleotide sequence ID" value="NZ_JACBZY010000001.1"/>
</dbReference>
<organism evidence="5 6">
    <name type="scientific">Schumannella luteola</name>
    <dbReference type="NCBI Taxonomy" id="472059"/>
    <lineage>
        <taxon>Bacteria</taxon>
        <taxon>Bacillati</taxon>
        <taxon>Actinomycetota</taxon>
        <taxon>Actinomycetes</taxon>
        <taxon>Micrococcales</taxon>
        <taxon>Microbacteriaceae</taxon>
        <taxon>Schumannella</taxon>
    </lineage>
</organism>
<keyword evidence="1" id="KW-0560">Oxidoreductase</keyword>
<dbReference type="EMBL" id="JACBZY010000001">
    <property type="protein sequence ID" value="NYH00750.1"/>
    <property type="molecule type" value="Genomic_DNA"/>
</dbReference>
<proteinExistence type="predicted"/>
<name>A0A852YSS8_9MICO</name>
<dbReference type="InterPro" id="IPR000683">
    <property type="entry name" value="Gfo/Idh/MocA-like_OxRdtase_N"/>
</dbReference>
<feature type="domain" description="Gfo/Idh/MocA-like oxidoreductase N-terminal" evidence="3">
    <location>
        <begin position="7"/>
        <end position="132"/>
    </location>
</feature>
<evidence type="ECO:0000259" key="4">
    <source>
        <dbReference type="Pfam" id="PF22725"/>
    </source>
</evidence>
<dbReference type="AlphaFoldDB" id="A0A852YSS8"/>
<comment type="caution">
    <text evidence="5">The sequence shown here is derived from an EMBL/GenBank/DDBJ whole genome shotgun (WGS) entry which is preliminary data.</text>
</comment>
<dbReference type="InterPro" id="IPR050463">
    <property type="entry name" value="Gfo/Idh/MocA_oxidrdct_glycsds"/>
</dbReference>
<evidence type="ECO:0000256" key="2">
    <source>
        <dbReference type="ARBA" id="ARBA00023027"/>
    </source>
</evidence>
<dbReference type="SUPFAM" id="SSF51735">
    <property type="entry name" value="NAD(P)-binding Rossmann-fold domains"/>
    <property type="match status" value="1"/>
</dbReference>
<gene>
    <name evidence="5" type="ORF">BJ979_003375</name>
</gene>
<evidence type="ECO:0000259" key="3">
    <source>
        <dbReference type="Pfam" id="PF01408"/>
    </source>
</evidence>
<accession>A0A852YSS8</accession>
<sequence length="383" mass="40920">MTRQLGIGLISVGWMGRAHSRAYRNVHERFPDLGARPRLVVAADVAESGRSAAVEELGYERATADWREVIADPEVDAVSICAPNFLHREMAIAAAEAGKPFWIEKPMGISLEESTQIADAAAAAGVVTAVGFSYRHAPIIARARELVRSGRIGRVTNVRVGFVADYSADAEAPLTWRYARARAGSGVLGDLLSHGFHLAEHVVGEIAELVADQSIFIAERPIVTGDAVGHAAQAGTERGTVENEDYSAIIAHFAGGAVGVFESSRVSTGSRSEYTLEVHGTLGTLRWDFTRMNELEIATRDDEFYGFSTVLAGPADGEFSRFQPGPGIPMGFDDLKTIEASHFLRSVVTGEQDGPSVADGRRAAQLVDAAERSAASRGWVAAS</sequence>
<dbReference type="PANTHER" id="PTHR43818">
    <property type="entry name" value="BCDNA.GH03377"/>
    <property type="match status" value="1"/>
</dbReference>
<dbReference type="InterPro" id="IPR036291">
    <property type="entry name" value="NAD(P)-bd_dom_sf"/>
</dbReference>
<dbReference type="Pfam" id="PF22725">
    <property type="entry name" value="GFO_IDH_MocA_C3"/>
    <property type="match status" value="1"/>
</dbReference>
<dbReference type="GO" id="GO:0000166">
    <property type="term" value="F:nucleotide binding"/>
    <property type="evidence" value="ECO:0007669"/>
    <property type="project" value="InterPro"/>
</dbReference>
<dbReference type="Pfam" id="PF01408">
    <property type="entry name" value="GFO_IDH_MocA"/>
    <property type="match status" value="1"/>
</dbReference>
<dbReference type="Proteomes" id="UP000553888">
    <property type="component" value="Unassembled WGS sequence"/>
</dbReference>
<feature type="domain" description="GFO/IDH/MocA-like oxidoreductase" evidence="4">
    <location>
        <begin position="141"/>
        <end position="286"/>
    </location>
</feature>
<dbReference type="Gene3D" id="3.30.360.10">
    <property type="entry name" value="Dihydrodipicolinate Reductase, domain 2"/>
    <property type="match status" value="1"/>
</dbReference>
<dbReference type="PANTHER" id="PTHR43818:SF11">
    <property type="entry name" value="BCDNA.GH03377"/>
    <property type="match status" value="1"/>
</dbReference>
<dbReference type="SUPFAM" id="SSF55347">
    <property type="entry name" value="Glyceraldehyde-3-phosphate dehydrogenase-like, C-terminal domain"/>
    <property type="match status" value="1"/>
</dbReference>
<evidence type="ECO:0000256" key="1">
    <source>
        <dbReference type="ARBA" id="ARBA00023002"/>
    </source>
</evidence>
<keyword evidence="6" id="KW-1185">Reference proteome</keyword>
<protein>
    <submittedName>
        <fullName evidence="5">Putative dehydrogenase</fullName>
    </submittedName>
</protein>
<reference evidence="5 6" key="1">
    <citation type="submission" date="2020-07" db="EMBL/GenBank/DDBJ databases">
        <title>Sequencing the genomes of 1000 actinobacteria strains.</title>
        <authorList>
            <person name="Klenk H.-P."/>
        </authorList>
    </citation>
    <scope>NUCLEOTIDE SEQUENCE [LARGE SCALE GENOMIC DNA]</scope>
    <source>
        <strain evidence="5 6">DSM 23141</strain>
    </source>
</reference>
<dbReference type="GO" id="GO:0016491">
    <property type="term" value="F:oxidoreductase activity"/>
    <property type="evidence" value="ECO:0007669"/>
    <property type="project" value="UniProtKB-KW"/>
</dbReference>